<feature type="transmembrane region" description="Helical" evidence="2">
    <location>
        <begin position="270"/>
        <end position="292"/>
    </location>
</feature>
<evidence type="ECO:0000256" key="2">
    <source>
        <dbReference type="SAM" id="Phobius"/>
    </source>
</evidence>
<feature type="compositionally biased region" description="Polar residues" evidence="1">
    <location>
        <begin position="421"/>
        <end position="432"/>
    </location>
</feature>
<sequence length="432" mass="45394">MTTTATLGSALRSGYQRWQFWLLLLVLGLLSVALVQSLSDEDMDRFGLENTSLDGYAALAEVLDDEQVQIHPAPSAEITRELLGEHPDAPLVVLSTGEVPDEAFLERLRDGRDREVVLLSEGPELLSSLYPDGPVSYAGAHPGGGSGSALQAGTQCGVDAAVNASTVQAPGALFTGAGTGCFPVSSGDAADAGEAAGESAAAGDPQMLVETDAGILFGAPAAFTNQNITDAGHAALALWLFGAEDDLIWYTPMGLDTLEDQQWASPMDFFPGWVLPLTWWLLLCVLVMMLVLGRRPGPVIGEPLPVQVPAAETAEGRGRMYQSANAVTASAQTLRSAHLIRLARLLRLGTAPHQASIISAAARAVHRDPAQLGGLINTEPRSNADLVAYAQGLAQLEDEVRSAALKHHPGGRSAAPEPTHLNHQQGKNTSDD</sequence>
<evidence type="ECO:0000313" key="4">
    <source>
        <dbReference type="EMBL" id="KUG58761.1"/>
    </source>
</evidence>
<dbReference type="RefSeq" id="WP_058888443.1">
    <property type="nucleotide sequence ID" value="NZ_LQBM01000003.1"/>
</dbReference>
<name>A0A0W8IFK7_9MICC</name>
<keyword evidence="2" id="KW-1133">Transmembrane helix</keyword>
<dbReference type="OrthoDB" id="5241668at2"/>
<dbReference type="STRING" id="317018.AVL63_01520"/>
<proteinExistence type="predicted"/>
<dbReference type="EMBL" id="LQBM01000003">
    <property type="protein sequence ID" value="KUG58761.1"/>
    <property type="molecule type" value="Genomic_DNA"/>
</dbReference>
<dbReference type="AlphaFoldDB" id="A0A0W8IFK7"/>
<evidence type="ECO:0000256" key="1">
    <source>
        <dbReference type="SAM" id="MobiDB-lite"/>
    </source>
</evidence>
<dbReference type="Pfam" id="PF14258">
    <property type="entry name" value="DUF4350"/>
    <property type="match status" value="1"/>
</dbReference>
<evidence type="ECO:0000313" key="5">
    <source>
        <dbReference type="Proteomes" id="UP000054023"/>
    </source>
</evidence>
<evidence type="ECO:0000259" key="3">
    <source>
        <dbReference type="Pfam" id="PF14258"/>
    </source>
</evidence>
<dbReference type="Proteomes" id="UP000054023">
    <property type="component" value="Unassembled WGS sequence"/>
</dbReference>
<keyword evidence="2" id="KW-0472">Membrane</keyword>
<feature type="domain" description="DUF4350" evidence="3">
    <location>
        <begin position="50"/>
        <end position="240"/>
    </location>
</feature>
<keyword evidence="5" id="KW-1185">Reference proteome</keyword>
<organism evidence="4 5">
    <name type="scientific">Nesterenkonia jeotgali</name>
    <dbReference type="NCBI Taxonomy" id="317018"/>
    <lineage>
        <taxon>Bacteria</taxon>
        <taxon>Bacillati</taxon>
        <taxon>Actinomycetota</taxon>
        <taxon>Actinomycetes</taxon>
        <taxon>Micrococcales</taxon>
        <taxon>Micrococcaceae</taxon>
        <taxon>Nesterenkonia</taxon>
    </lineage>
</organism>
<keyword evidence="2" id="KW-0812">Transmembrane</keyword>
<feature type="region of interest" description="Disordered" evidence="1">
    <location>
        <begin position="405"/>
        <end position="432"/>
    </location>
</feature>
<gene>
    <name evidence="4" type="ORF">AVL63_01520</name>
</gene>
<reference evidence="5" key="1">
    <citation type="submission" date="2015-12" db="EMBL/GenBank/DDBJ databases">
        <authorList>
            <person name="Nair G.R."/>
            <person name="Kaur G."/>
            <person name="Mayilraj S."/>
        </authorList>
    </citation>
    <scope>NUCLEOTIDE SEQUENCE [LARGE SCALE GENOMIC DNA]</scope>
    <source>
        <strain evidence="5">CD08_7</strain>
    </source>
</reference>
<dbReference type="InterPro" id="IPR025646">
    <property type="entry name" value="DUF4350"/>
</dbReference>
<comment type="caution">
    <text evidence="4">The sequence shown here is derived from an EMBL/GenBank/DDBJ whole genome shotgun (WGS) entry which is preliminary data.</text>
</comment>
<accession>A0A0W8IFK7</accession>
<protein>
    <recommendedName>
        <fullName evidence="3">DUF4350 domain-containing protein</fullName>
    </recommendedName>
</protein>